<sequence>MRVNNGLTPQELEAYGISDVHDIVYNPSYDLLYQEELDPSLTGYERGVLTNLGAVAVDTGIFTGRSPKDKYIVRDDTTRDTFWWADKGKGKNDNKPLSPETWQHLKGLVTRQLSGKRLFVVDAFCGANRILVFPSVSSPKWPGRRILSKTCLFARAMKNWQVSNQTLSL</sequence>
<evidence type="ECO:0000256" key="1">
    <source>
        <dbReference type="ARBA" id="ARBA00022432"/>
    </source>
</evidence>
<protein>
    <submittedName>
        <fullName evidence="3">Phosphoenolpyruvate carboxykinase</fullName>
        <ecNumber evidence="3">4.1.1.49</ecNumber>
    </submittedName>
</protein>
<keyword evidence="1" id="KW-0312">Gluconeogenesis</keyword>
<dbReference type="GO" id="GO:0005829">
    <property type="term" value="C:cytosol"/>
    <property type="evidence" value="ECO:0007669"/>
    <property type="project" value="TreeGrafter"/>
</dbReference>
<keyword evidence="3" id="KW-0808">Transferase</keyword>
<dbReference type="EMBL" id="UGFG01000001">
    <property type="protein sequence ID" value="STM36508.1"/>
    <property type="molecule type" value="Genomic_DNA"/>
</dbReference>
<gene>
    <name evidence="3" type="primary">pckA_3</name>
    <name evidence="3" type="ORF">NCTC8500_00202</name>
</gene>
<dbReference type="GO" id="GO:0004612">
    <property type="term" value="F:phosphoenolpyruvate carboxykinase (ATP) activity"/>
    <property type="evidence" value="ECO:0007669"/>
    <property type="project" value="UniProtKB-EC"/>
</dbReference>
<dbReference type="EC" id="4.1.1.49" evidence="3"/>
<name>A0A377DK38_ECOLX</name>
<dbReference type="SUPFAM" id="SSF68923">
    <property type="entry name" value="PEP carboxykinase N-terminal domain"/>
    <property type="match status" value="1"/>
</dbReference>
<keyword evidence="2" id="KW-0210">Decarboxylase</keyword>
<keyword evidence="3" id="KW-0418">Kinase</keyword>
<dbReference type="InterPro" id="IPR008210">
    <property type="entry name" value="PEP_carboxykinase_N"/>
</dbReference>
<dbReference type="Proteomes" id="UP000254429">
    <property type="component" value="Unassembled WGS sequence"/>
</dbReference>
<organism evidence="3 4">
    <name type="scientific">Escherichia coli</name>
    <dbReference type="NCBI Taxonomy" id="562"/>
    <lineage>
        <taxon>Bacteria</taxon>
        <taxon>Pseudomonadati</taxon>
        <taxon>Pseudomonadota</taxon>
        <taxon>Gammaproteobacteria</taxon>
        <taxon>Enterobacterales</taxon>
        <taxon>Enterobacteriaceae</taxon>
        <taxon>Escherichia</taxon>
    </lineage>
</organism>
<accession>A0A377DK38</accession>
<dbReference type="GO" id="GO:0006094">
    <property type="term" value="P:gluconeogenesis"/>
    <property type="evidence" value="ECO:0007669"/>
    <property type="project" value="UniProtKB-KW"/>
</dbReference>
<dbReference type="Gene3D" id="3.40.449.10">
    <property type="entry name" value="Phosphoenolpyruvate Carboxykinase, domain 1"/>
    <property type="match status" value="1"/>
</dbReference>
<keyword evidence="3" id="KW-0670">Pyruvate</keyword>
<dbReference type="InterPro" id="IPR001272">
    <property type="entry name" value="PEP_carboxykinase_ATP"/>
</dbReference>
<reference evidence="3 4" key="1">
    <citation type="submission" date="2018-06" db="EMBL/GenBank/DDBJ databases">
        <authorList>
            <consortium name="Pathogen Informatics"/>
            <person name="Doyle S."/>
        </authorList>
    </citation>
    <scope>NUCLEOTIDE SEQUENCE [LARGE SCALE GENOMIC DNA]</scope>
    <source>
        <strain evidence="3 4">NCTC8500</strain>
    </source>
</reference>
<proteinExistence type="predicted"/>
<dbReference type="GO" id="GO:0016301">
    <property type="term" value="F:kinase activity"/>
    <property type="evidence" value="ECO:0007669"/>
    <property type="project" value="UniProtKB-KW"/>
</dbReference>
<evidence type="ECO:0000313" key="3">
    <source>
        <dbReference type="EMBL" id="STM36508.1"/>
    </source>
</evidence>
<evidence type="ECO:0000313" key="4">
    <source>
        <dbReference type="Proteomes" id="UP000254429"/>
    </source>
</evidence>
<dbReference type="PANTHER" id="PTHR30031">
    <property type="entry name" value="PHOSPHOENOLPYRUVATE CARBOXYKINASE ATP"/>
    <property type="match status" value="1"/>
</dbReference>
<keyword evidence="3" id="KW-0456">Lyase</keyword>
<dbReference type="GO" id="GO:0005524">
    <property type="term" value="F:ATP binding"/>
    <property type="evidence" value="ECO:0007669"/>
    <property type="project" value="InterPro"/>
</dbReference>
<evidence type="ECO:0000256" key="2">
    <source>
        <dbReference type="ARBA" id="ARBA00022793"/>
    </source>
</evidence>
<dbReference type="AlphaFoldDB" id="A0A377DK38"/>
<dbReference type="PANTHER" id="PTHR30031:SF0">
    <property type="entry name" value="PHOSPHOENOLPYRUVATE CARBOXYKINASE (ATP)"/>
    <property type="match status" value="1"/>
</dbReference>
<dbReference type="Pfam" id="PF01293">
    <property type="entry name" value="PEPCK_ATP"/>
    <property type="match status" value="1"/>
</dbReference>